<dbReference type="FunCoup" id="F7B314">
    <property type="interactions" value="26"/>
</dbReference>
<dbReference type="GO" id="GO:0003351">
    <property type="term" value="P:epithelial cilium movement involved in extracellular fluid movement"/>
    <property type="evidence" value="ECO:0007669"/>
    <property type="project" value="Ensembl"/>
</dbReference>
<dbReference type="GO" id="GO:0005929">
    <property type="term" value="C:cilium"/>
    <property type="evidence" value="ECO:0000318"/>
    <property type="project" value="GO_Central"/>
</dbReference>
<name>F7B314_CIOIN</name>
<dbReference type="AlphaFoldDB" id="F7B314"/>
<reference evidence="7" key="2">
    <citation type="journal article" date="2008" name="Genome Biol.">
        <title>Improved genome assembly and evidence-based global gene model set for the chordate Ciona intestinalis: new insight into intron and operon populations.</title>
        <authorList>
            <person name="Satou Y."/>
            <person name="Mineta K."/>
            <person name="Ogasawara M."/>
            <person name="Sasakura Y."/>
            <person name="Shoguchi E."/>
            <person name="Ueno K."/>
            <person name="Yamada L."/>
            <person name="Matsumoto J."/>
            <person name="Wasserscheid J."/>
            <person name="Dewar K."/>
            <person name="Wiley G.B."/>
            <person name="Macmil S.L."/>
            <person name="Roe B.A."/>
            <person name="Zeller R.W."/>
            <person name="Hastings K.E."/>
            <person name="Lemaire P."/>
            <person name="Lindquist E."/>
            <person name="Endo T."/>
            <person name="Hotta K."/>
            <person name="Inaba K."/>
        </authorList>
    </citation>
    <scope>NUCLEOTIDE SEQUENCE [LARGE SCALE GENOMIC DNA]</scope>
    <source>
        <strain evidence="7">wild type</strain>
    </source>
</reference>
<evidence type="ECO:0000313" key="8">
    <source>
        <dbReference type="Proteomes" id="UP000008144"/>
    </source>
</evidence>
<evidence type="ECO:0000256" key="3">
    <source>
        <dbReference type="ARBA" id="ARBA00020568"/>
    </source>
</evidence>
<dbReference type="Pfam" id="PF10498">
    <property type="entry name" value="IFT57"/>
    <property type="match status" value="1"/>
</dbReference>
<dbReference type="GO" id="GO:0030992">
    <property type="term" value="C:intraciliary transport particle B"/>
    <property type="evidence" value="ECO:0000318"/>
    <property type="project" value="GO_Central"/>
</dbReference>
<dbReference type="GeneTree" id="ENSGT00390000006307"/>
<dbReference type="PANTHER" id="PTHR16011:SF0">
    <property type="entry name" value="INTRAFLAGELLAR TRANSPORT PROTEIN 57 HOMOLOG"/>
    <property type="match status" value="1"/>
</dbReference>
<dbReference type="EMBL" id="EAAA01000210">
    <property type="status" value="NOT_ANNOTATED_CDS"/>
    <property type="molecule type" value="Genomic_DNA"/>
</dbReference>
<evidence type="ECO:0000313" key="7">
    <source>
        <dbReference type="Ensembl" id="ENSCINP00000005320.3"/>
    </source>
</evidence>
<dbReference type="InterPro" id="IPR019530">
    <property type="entry name" value="Intra-flagellar_transport_57"/>
</dbReference>
<dbReference type="Ensembl" id="ENSCINT00000005320.3">
    <property type="protein sequence ID" value="ENSCINP00000005320.3"/>
    <property type="gene ID" value="ENSCING00000002612.3"/>
</dbReference>
<comment type="similarity">
    <text evidence="2">Belongs to the IFT57 family.</text>
</comment>
<evidence type="ECO:0000256" key="5">
    <source>
        <dbReference type="ARBA" id="ARBA00023273"/>
    </source>
</evidence>
<keyword evidence="8" id="KW-1185">Reference proteome</keyword>
<dbReference type="HOGENOM" id="CLU_039132_0_0_1"/>
<dbReference type="GO" id="GO:0007368">
    <property type="term" value="P:determination of left/right symmetry"/>
    <property type="evidence" value="ECO:0007669"/>
    <property type="project" value="Ensembl"/>
</dbReference>
<keyword evidence="5" id="KW-0966">Cell projection</keyword>
<reference evidence="7" key="3">
    <citation type="submission" date="2025-08" db="UniProtKB">
        <authorList>
            <consortium name="Ensembl"/>
        </authorList>
    </citation>
    <scope>IDENTIFICATION</scope>
</reference>
<evidence type="ECO:0000256" key="2">
    <source>
        <dbReference type="ARBA" id="ARBA00009415"/>
    </source>
</evidence>
<evidence type="ECO:0000256" key="6">
    <source>
        <dbReference type="SAM" id="Coils"/>
    </source>
</evidence>
<comment type="subcellular location">
    <subcellularLocation>
        <location evidence="1">Cell projection</location>
        <location evidence="1">Cilium</location>
    </subcellularLocation>
</comment>
<evidence type="ECO:0000256" key="1">
    <source>
        <dbReference type="ARBA" id="ARBA00004138"/>
    </source>
</evidence>
<dbReference type="GO" id="GO:0042462">
    <property type="term" value="P:eye photoreceptor cell development"/>
    <property type="evidence" value="ECO:0007669"/>
    <property type="project" value="Ensembl"/>
</dbReference>
<dbReference type="GO" id="GO:0005794">
    <property type="term" value="C:Golgi apparatus"/>
    <property type="evidence" value="ECO:0000318"/>
    <property type="project" value="GO_Central"/>
</dbReference>
<protein>
    <recommendedName>
        <fullName evidence="3">Intraflagellar transport protein 57 homolog</fullName>
    </recommendedName>
</protein>
<organism evidence="7 8">
    <name type="scientific">Ciona intestinalis</name>
    <name type="common">Transparent sea squirt</name>
    <name type="synonym">Ascidia intestinalis</name>
    <dbReference type="NCBI Taxonomy" id="7719"/>
    <lineage>
        <taxon>Eukaryota</taxon>
        <taxon>Metazoa</taxon>
        <taxon>Chordata</taxon>
        <taxon>Tunicata</taxon>
        <taxon>Ascidiacea</taxon>
        <taxon>Phlebobranchia</taxon>
        <taxon>Cionidae</taxon>
        <taxon>Ciona</taxon>
    </lineage>
</organism>
<dbReference type="InParanoid" id="F7B314"/>
<dbReference type="PANTHER" id="PTHR16011">
    <property type="entry name" value="IFT57/HIPPI"/>
    <property type="match status" value="1"/>
</dbReference>
<dbReference type="GO" id="GO:0005576">
    <property type="term" value="C:extracellular region"/>
    <property type="evidence" value="ECO:0007669"/>
    <property type="project" value="GOC"/>
</dbReference>
<keyword evidence="6" id="KW-0175">Coiled coil</keyword>
<dbReference type="GO" id="GO:1905515">
    <property type="term" value="P:non-motile cilium assembly"/>
    <property type="evidence" value="ECO:0000318"/>
    <property type="project" value="GO_Central"/>
</dbReference>
<dbReference type="Proteomes" id="UP000008144">
    <property type="component" value="Chromosome 1"/>
</dbReference>
<proteinExistence type="inferred from homology"/>
<reference evidence="7" key="4">
    <citation type="submission" date="2025-09" db="UniProtKB">
        <authorList>
            <consortium name="Ensembl"/>
        </authorList>
    </citation>
    <scope>IDENTIFICATION</scope>
</reference>
<sequence length="404" mass="46387">MTEDVRRSGADEEARGPGGIYNMFEVMLELSDKLKLLNYEEHFLRKYNVKPLSRHYFALVTNSGEQFYVFTALSAWLINVAGHQFDMPQEYDDPNATISNIIEELRKFGVGTDFPPSKLKTGSGEFVCFVLDRLADSALLSTEFTWDRPTYPQEEQEEDDVIMDEDEAELKLDKVEDDVIAGEESDEEGAEPFLDLGLSSNKLESEGLKHSEIMLSKTNADEWKLEVERVTPSLKVTVRTDNKDWRIHIDQMHQHKSGIEVSLHDAKKQLDKLHDEIQRTLEKILSREKYINNQLEHHVQEYRSAQDKLAHAKEKYKQGSGGVTEHSRTLADLTDELEKVKFEMEDRGSSMTDGAPLVKIKQTLNRLKTESVQMDIRIGVIEHVLMQARIKDKTLMHKDMNKGS</sequence>
<dbReference type="GO" id="GO:0045494">
    <property type="term" value="P:photoreceptor cell maintenance"/>
    <property type="evidence" value="ECO:0007669"/>
    <property type="project" value="Ensembl"/>
</dbReference>
<dbReference type="STRING" id="7719.ENSCINP00000005320"/>
<dbReference type="GO" id="GO:0042073">
    <property type="term" value="P:intraciliary transport"/>
    <property type="evidence" value="ECO:0000318"/>
    <property type="project" value="GO_Central"/>
</dbReference>
<dbReference type="OMA" id="VHAHDQD"/>
<reference evidence="8" key="1">
    <citation type="journal article" date="2002" name="Science">
        <title>The draft genome of Ciona intestinalis: insights into chordate and vertebrate origins.</title>
        <authorList>
            <person name="Dehal P."/>
            <person name="Satou Y."/>
            <person name="Campbell R.K."/>
            <person name="Chapman J."/>
            <person name="Degnan B."/>
            <person name="De Tomaso A."/>
            <person name="Davidson B."/>
            <person name="Di Gregorio A."/>
            <person name="Gelpke M."/>
            <person name="Goodstein D.M."/>
            <person name="Harafuji N."/>
            <person name="Hastings K.E."/>
            <person name="Ho I."/>
            <person name="Hotta K."/>
            <person name="Huang W."/>
            <person name="Kawashima T."/>
            <person name="Lemaire P."/>
            <person name="Martinez D."/>
            <person name="Meinertzhagen I.A."/>
            <person name="Necula S."/>
            <person name="Nonaka M."/>
            <person name="Putnam N."/>
            <person name="Rash S."/>
            <person name="Saiga H."/>
            <person name="Satake M."/>
            <person name="Terry A."/>
            <person name="Yamada L."/>
            <person name="Wang H.G."/>
            <person name="Awazu S."/>
            <person name="Azumi K."/>
            <person name="Boore J."/>
            <person name="Branno M."/>
            <person name="Chin-Bow S."/>
            <person name="DeSantis R."/>
            <person name="Doyle S."/>
            <person name="Francino P."/>
            <person name="Keys D.N."/>
            <person name="Haga S."/>
            <person name="Hayashi H."/>
            <person name="Hino K."/>
            <person name="Imai K.S."/>
            <person name="Inaba K."/>
            <person name="Kano S."/>
            <person name="Kobayashi K."/>
            <person name="Kobayashi M."/>
            <person name="Lee B.I."/>
            <person name="Makabe K.W."/>
            <person name="Manohar C."/>
            <person name="Matassi G."/>
            <person name="Medina M."/>
            <person name="Mochizuki Y."/>
            <person name="Mount S."/>
            <person name="Morishita T."/>
            <person name="Miura S."/>
            <person name="Nakayama A."/>
            <person name="Nishizaka S."/>
            <person name="Nomoto H."/>
            <person name="Ohta F."/>
            <person name="Oishi K."/>
            <person name="Rigoutsos I."/>
            <person name="Sano M."/>
            <person name="Sasaki A."/>
            <person name="Sasakura Y."/>
            <person name="Shoguchi E."/>
            <person name="Shin-i T."/>
            <person name="Spagnuolo A."/>
            <person name="Stainier D."/>
            <person name="Suzuki M.M."/>
            <person name="Tassy O."/>
            <person name="Takatori N."/>
            <person name="Tokuoka M."/>
            <person name="Yagi K."/>
            <person name="Yoshizaki F."/>
            <person name="Wada S."/>
            <person name="Zhang C."/>
            <person name="Hyatt P.D."/>
            <person name="Larimer F."/>
            <person name="Detter C."/>
            <person name="Doggett N."/>
            <person name="Glavina T."/>
            <person name="Hawkins T."/>
            <person name="Richardson P."/>
            <person name="Lucas S."/>
            <person name="Kohara Y."/>
            <person name="Levine M."/>
            <person name="Satoh N."/>
            <person name="Rokhsar D.S."/>
        </authorList>
    </citation>
    <scope>NUCLEOTIDE SEQUENCE [LARGE SCALE GENOMIC DNA]</scope>
</reference>
<dbReference type="GO" id="GO:0005815">
    <property type="term" value="C:microtubule organizing center"/>
    <property type="evidence" value="ECO:0000318"/>
    <property type="project" value="GO_Central"/>
</dbReference>
<feature type="coiled-coil region" evidence="6">
    <location>
        <begin position="263"/>
        <end position="343"/>
    </location>
</feature>
<dbReference type="GO" id="GO:0032006">
    <property type="term" value="P:regulation of TOR signaling"/>
    <property type="evidence" value="ECO:0007669"/>
    <property type="project" value="Ensembl"/>
</dbReference>
<accession>F7B314</accession>
<evidence type="ECO:0000256" key="4">
    <source>
        <dbReference type="ARBA" id="ARBA00023069"/>
    </source>
</evidence>
<keyword evidence="4" id="KW-0969">Cilium</keyword>